<dbReference type="Pfam" id="PF13671">
    <property type="entry name" value="AAA_33"/>
    <property type="match status" value="1"/>
</dbReference>
<dbReference type="Gene3D" id="3.40.50.300">
    <property type="entry name" value="P-loop containing nucleotide triphosphate hydrolases"/>
    <property type="match status" value="1"/>
</dbReference>
<dbReference type="AlphaFoldDB" id="A0A542EF39"/>
<keyword evidence="2" id="KW-1185">Reference proteome</keyword>
<organism evidence="1 2">
    <name type="scientific">Yimella lutea</name>
    <dbReference type="NCBI Taxonomy" id="587872"/>
    <lineage>
        <taxon>Bacteria</taxon>
        <taxon>Bacillati</taxon>
        <taxon>Actinomycetota</taxon>
        <taxon>Actinomycetes</taxon>
        <taxon>Micrococcales</taxon>
        <taxon>Dermacoccaceae</taxon>
        <taxon>Yimella</taxon>
    </lineage>
</organism>
<accession>A0A542EF39</accession>
<evidence type="ECO:0000313" key="1">
    <source>
        <dbReference type="EMBL" id="TQJ13948.1"/>
    </source>
</evidence>
<protein>
    <submittedName>
        <fullName evidence="1">AAA domain-containing protein</fullName>
    </submittedName>
</protein>
<reference evidence="1 2" key="1">
    <citation type="submission" date="2019-06" db="EMBL/GenBank/DDBJ databases">
        <title>Sequencing the genomes of 1000 actinobacteria strains.</title>
        <authorList>
            <person name="Klenk H.-P."/>
        </authorList>
    </citation>
    <scope>NUCLEOTIDE SEQUENCE [LARGE SCALE GENOMIC DNA]</scope>
    <source>
        <strain evidence="1 2">DSM 19828</strain>
    </source>
</reference>
<evidence type="ECO:0000313" key="2">
    <source>
        <dbReference type="Proteomes" id="UP000320806"/>
    </source>
</evidence>
<gene>
    <name evidence="1" type="ORF">FB459_1386</name>
</gene>
<dbReference type="Proteomes" id="UP000320806">
    <property type="component" value="Unassembled WGS sequence"/>
</dbReference>
<name>A0A542EF39_9MICO</name>
<dbReference type="SUPFAM" id="SSF52540">
    <property type="entry name" value="P-loop containing nucleoside triphosphate hydrolases"/>
    <property type="match status" value="1"/>
</dbReference>
<proteinExistence type="predicted"/>
<dbReference type="OrthoDB" id="9811893at2"/>
<sequence length="187" mass="19950">MVGNVSEQGRLFVIAGIPGAGKTTVGRALARALPKAVFVDGDLIGDTVVSGKEVISEPPSIEAIEQLLLRYAGALTLADVYRSAGFDAVIADDIIGDRLDDFLELAEPEPVHLVVLHPCADVVGERSPVRDQSIPDDGLTTLDHWNVLEHQTGRLGLWLDTSTMSNAMAVTTILRNLDQALIVADTD</sequence>
<comment type="caution">
    <text evidence="1">The sequence shown here is derived from an EMBL/GenBank/DDBJ whole genome shotgun (WGS) entry which is preliminary data.</text>
</comment>
<dbReference type="EMBL" id="VFMO01000001">
    <property type="protein sequence ID" value="TQJ13948.1"/>
    <property type="molecule type" value="Genomic_DNA"/>
</dbReference>
<dbReference type="InterPro" id="IPR027417">
    <property type="entry name" value="P-loop_NTPase"/>
</dbReference>